<dbReference type="InterPro" id="IPR017441">
    <property type="entry name" value="Protein_kinase_ATP_BS"/>
</dbReference>
<evidence type="ECO:0000256" key="1">
    <source>
        <dbReference type="ARBA" id="ARBA00022527"/>
    </source>
</evidence>
<dbReference type="InterPro" id="IPR008271">
    <property type="entry name" value="Ser/Thr_kinase_AS"/>
</dbReference>
<keyword evidence="5 6" id="KW-0067">ATP-binding</keyword>
<feature type="domain" description="Protein kinase" evidence="7">
    <location>
        <begin position="22"/>
        <end position="274"/>
    </location>
</feature>
<proteinExistence type="predicted"/>
<reference evidence="8" key="1">
    <citation type="journal article" date="2019" name="MBio">
        <title>Virus Genomes from Deep Sea Sediments Expand the Ocean Megavirome and Support Independent Origins of Viral Gigantism.</title>
        <authorList>
            <person name="Backstrom D."/>
            <person name="Yutin N."/>
            <person name="Jorgensen S.L."/>
            <person name="Dharamshi J."/>
            <person name="Homa F."/>
            <person name="Zaremba-Niedwiedzka K."/>
            <person name="Spang A."/>
            <person name="Wolf Y.I."/>
            <person name="Koonin E.V."/>
            <person name="Ettema T.J."/>
        </authorList>
    </citation>
    <scope>NUCLEOTIDE SEQUENCE</scope>
</reference>
<dbReference type="EMBL" id="MK500560">
    <property type="protein sequence ID" value="QBK91651.1"/>
    <property type="molecule type" value="Genomic_DNA"/>
</dbReference>
<keyword evidence="3 6" id="KW-0547">Nucleotide-binding</keyword>
<evidence type="ECO:0000256" key="2">
    <source>
        <dbReference type="ARBA" id="ARBA00022679"/>
    </source>
</evidence>
<feature type="binding site" evidence="6">
    <location>
        <position position="55"/>
    </location>
    <ligand>
        <name>ATP</name>
        <dbReference type="ChEBI" id="CHEBI:30616"/>
    </ligand>
</feature>
<dbReference type="InterPro" id="IPR011009">
    <property type="entry name" value="Kinase-like_dom_sf"/>
</dbReference>
<dbReference type="SMART" id="SM00220">
    <property type="entry name" value="S_TKc"/>
    <property type="match status" value="1"/>
</dbReference>
<dbReference type="FunFam" id="3.30.200.20:FF:000042">
    <property type="entry name" value="Aurora kinase A"/>
    <property type="match status" value="1"/>
</dbReference>
<accession>A0A481ZAI4</accession>
<dbReference type="SUPFAM" id="SSF56112">
    <property type="entry name" value="Protein kinase-like (PK-like)"/>
    <property type="match status" value="1"/>
</dbReference>
<name>A0A481ZAI4_9VIRU</name>
<evidence type="ECO:0000256" key="4">
    <source>
        <dbReference type="ARBA" id="ARBA00022777"/>
    </source>
</evidence>
<dbReference type="PANTHER" id="PTHR24345">
    <property type="entry name" value="SERINE/THREONINE-PROTEIN KINASE PLK"/>
    <property type="match status" value="1"/>
</dbReference>
<dbReference type="Pfam" id="PF00069">
    <property type="entry name" value="Pkinase"/>
    <property type="match status" value="1"/>
</dbReference>
<protein>
    <submittedName>
        <fullName evidence="8">Putative serine/threonine protein kinase</fullName>
    </submittedName>
</protein>
<evidence type="ECO:0000256" key="5">
    <source>
        <dbReference type="ARBA" id="ARBA00022840"/>
    </source>
</evidence>
<dbReference type="PROSITE" id="PS00107">
    <property type="entry name" value="PROTEIN_KINASE_ATP"/>
    <property type="match status" value="1"/>
</dbReference>
<dbReference type="GO" id="GO:0005524">
    <property type="term" value="F:ATP binding"/>
    <property type="evidence" value="ECO:0007669"/>
    <property type="project" value="UniProtKB-UniRule"/>
</dbReference>
<sequence>MSDIYSTESKKYFHRFSSIDDFKILEEIGKGGYSTVYLVKHIDTGKKYALKCAMKFKKGKDRSDRTRQEIEILSDLKHKRIIRLRGWFEDEDNIYLVLPYLSGKDLSKFFKKSPLPSKENIIKIMKQIIDAVQYCHSNGIIHRDIKLDNILINRHMNIKLTDFGLCAVRENNYEYFYDEVGTARYTAPELLYGDGYDEGIDLWGIGIVLFLLLTGKYPFDGSKRKSIFRRIKNKKIDFDRYNLSTMEINLLKRLLCKNPRYRMKLDDILDHAWLNDSD</sequence>
<dbReference type="Gene3D" id="1.10.510.10">
    <property type="entry name" value="Transferase(Phosphotransferase) domain 1"/>
    <property type="match status" value="1"/>
</dbReference>
<dbReference type="PROSITE" id="PS00108">
    <property type="entry name" value="PROTEIN_KINASE_ST"/>
    <property type="match status" value="1"/>
</dbReference>
<evidence type="ECO:0000256" key="6">
    <source>
        <dbReference type="PROSITE-ProRule" id="PRU10141"/>
    </source>
</evidence>
<organism evidence="8">
    <name type="scientific">Pithovirus LCPAC302</name>
    <dbReference type="NCBI Taxonomy" id="2506593"/>
    <lineage>
        <taxon>Viruses</taxon>
        <taxon>Pithoviruses</taxon>
    </lineage>
</organism>
<evidence type="ECO:0000259" key="7">
    <source>
        <dbReference type="PROSITE" id="PS50011"/>
    </source>
</evidence>
<keyword evidence="1 8" id="KW-0723">Serine/threonine-protein kinase</keyword>
<gene>
    <name evidence="8" type="ORF">LCPAC302_02710</name>
</gene>
<evidence type="ECO:0000313" key="8">
    <source>
        <dbReference type="EMBL" id="QBK91651.1"/>
    </source>
</evidence>
<dbReference type="InterPro" id="IPR000719">
    <property type="entry name" value="Prot_kinase_dom"/>
</dbReference>
<evidence type="ECO:0000256" key="3">
    <source>
        <dbReference type="ARBA" id="ARBA00022741"/>
    </source>
</evidence>
<keyword evidence="4 8" id="KW-0418">Kinase</keyword>
<keyword evidence="2" id="KW-0808">Transferase</keyword>
<dbReference type="GO" id="GO:0004674">
    <property type="term" value="F:protein serine/threonine kinase activity"/>
    <property type="evidence" value="ECO:0007669"/>
    <property type="project" value="UniProtKB-KW"/>
</dbReference>
<dbReference type="FunFam" id="1.10.510.10:FF:000571">
    <property type="entry name" value="Maternal embryonic leucine zipper kinase"/>
    <property type="match status" value="1"/>
</dbReference>
<dbReference type="PROSITE" id="PS50011">
    <property type="entry name" value="PROTEIN_KINASE_DOM"/>
    <property type="match status" value="1"/>
</dbReference>
<dbReference type="PANTHER" id="PTHR24345:SF91">
    <property type="entry name" value="SERINE_THREONINE-PROTEIN KINASE PLK4"/>
    <property type="match status" value="1"/>
</dbReference>